<feature type="transmembrane region" description="Helical" evidence="2">
    <location>
        <begin position="62"/>
        <end position="81"/>
    </location>
</feature>
<dbReference type="Proteomes" id="UP000484547">
    <property type="component" value="Unassembled WGS sequence"/>
</dbReference>
<dbReference type="OrthoDB" id="9995098at2"/>
<feature type="transmembrane region" description="Helical" evidence="2">
    <location>
        <begin position="6"/>
        <end position="26"/>
    </location>
</feature>
<evidence type="ECO:0000256" key="2">
    <source>
        <dbReference type="SAM" id="Phobius"/>
    </source>
</evidence>
<keyword evidence="2" id="KW-0472">Membrane</keyword>
<evidence type="ECO:0000313" key="6">
    <source>
        <dbReference type="Proteomes" id="UP000484547"/>
    </source>
</evidence>
<keyword evidence="2" id="KW-0812">Transmembrane</keyword>
<reference evidence="5 6" key="1">
    <citation type="journal article" date="2019" name="Nat. Med.">
        <title>A library of human gut bacterial isolates paired with longitudinal multiomics data enables mechanistic microbiome research.</title>
        <authorList>
            <person name="Poyet M."/>
            <person name="Groussin M."/>
            <person name="Gibbons S.M."/>
            <person name="Avila-Pacheco J."/>
            <person name="Jiang X."/>
            <person name="Kearney S.M."/>
            <person name="Perrotta A.R."/>
            <person name="Berdy B."/>
            <person name="Zhao S."/>
            <person name="Lieberman T.D."/>
            <person name="Swanson P.K."/>
            <person name="Smith M."/>
            <person name="Roesemann S."/>
            <person name="Alexander J.E."/>
            <person name="Rich S.A."/>
            <person name="Livny J."/>
            <person name="Vlamakis H."/>
            <person name="Clish C."/>
            <person name="Bullock K."/>
            <person name="Deik A."/>
            <person name="Scott J."/>
            <person name="Pierce K.A."/>
            <person name="Xavier R.J."/>
            <person name="Alm E.J."/>
        </authorList>
    </citation>
    <scope>NUCLEOTIDE SEQUENCE [LARGE SCALE GENOMIC DNA]</scope>
    <source>
        <strain evidence="3 6">BIOML-A13</strain>
        <strain evidence="4 5">BIOML-A3</strain>
    </source>
</reference>
<dbReference type="AlphaFoldDB" id="A0A3G9GS02"/>
<keyword evidence="5" id="KW-1185">Reference proteome</keyword>
<protein>
    <submittedName>
        <fullName evidence="3">Uncharacterized protein</fullName>
    </submittedName>
</protein>
<keyword evidence="2" id="KW-1133">Transmembrane helix</keyword>
<dbReference type="EMBL" id="WNBW01000002">
    <property type="protein sequence ID" value="MTU03651.1"/>
    <property type="molecule type" value="Genomic_DNA"/>
</dbReference>
<comment type="caution">
    <text evidence="3">The sequence shown here is derived from an EMBL/GenBank/DDBJ whole genome shotgun (WGS) entry which is preliminary data.</text>
</comment>
<feature type="region of interest" description="Disordered" evidence="1">
    <location>
        <begin position="94"/>
        <end position="116"/>
    </location>
</feature>
<proteinExistence type="predicted"/>
<dbReference type="RefSeq" id="WP_046430951.1">
    <property type="nucleotide sequence ID" value="NZ_AP019004.1"/>
</dbReference>
<evidence type="ECO:0000313" key="4">
    <source>
        <dbReference type="EMBL" id="MTU03651.1"/>
    </source>
</evidence>
<dbReference type="GeneID" id="49405806"/>
<feature type="transmembrane region" description="Helical" evidence="2">
    <location>
        <begin position="38"/>
        <end position="56"/>
    </location>
</feature>
<sequence length="116" mass="12917">MEFFIFLCFMSFVSFAVAFLAYGLVIRLMGTTSSASRYSQIILVPIAIIGYDFLTITAPAEYRYVIGGLPMLLLGLMLLYYRFGKGGSMDDAPAPSEIKKVSKKSLKHQAKKNKVK</sequence>
<feature type="compositionally biased region" description="Basic residues" evidence="1">
    <location>
        <begin position="101"/>
        <end position="116"/>
    </location>
</feature>
<name>A0A3G9GS02_9FIRM</name>
<gene>
    <name evidence="3" type="ORF">GMD11_04810</name>
    <name evidence="4" type="ORF">GMD18_04455</name>
</gene>
<organism evidence="3 6">
    <name type="scientific">Phascolarctobacterium faecium</name>
    <dbReference type="NCBI Taxonomy" id="33025"/>
    <lineage>
        <taxon>Bacteria</taxon>
        <taxon>Bacillati</taxon>
        <taxon>Bacillota</taxon>
        <taxon>Negativicutes</taxon>
        <taxon>Acidaminococcales</taxon>
        <taxon>Acidaminococcaceae</taxon>
        <taxon>Phascolarctobacterium</taxon>
    </lineage>
</organism>
<accession>A0A3G9GS02</accession>
<dbReference type="EMBL" id="WNBM01000002">
    <property type="protein sequence ID" value="MTT75589.1"/>
    <property type="molecule type" value="Genomic_DNA"/>
</dbReference>
<evidence type="ECO:0000313" key="3">
    <source>
        <dbReference type="EMBL" id="MTT75589.1"/>
    </source>
</evidence>
<evidence type="ECO:0000256" key="1">
    <source>
        <dbReference type="SAM" id="MobiDB-lite"/>
    </source>
</evidence>
<evidence type="ECO:0000313" key="5">
    <source>
        <dbReference type="Proteomes" id="UP000443070"/>
    </source>
</evidence>
<dbReference type="Proteomes" id="UP000443070">
    <property type="component" value="Unassembled WGS sequence"/>
</dbReference>